<sequence>MGLVTTSLSLIPVKIFIRLFQGIWEKEDKVFGETYLVDSEVVKPDLEDVADEPQQESENGNN</sequence>
<evidence type="ECO:0000313" key="2">
    <source>
        <dbReference type="Proteomes" id="UP000620559"/>
    </source>
</evidence>
<dbReference type="AlphaFoldDB" id="A0A8J7K3A3"/>
<comment type="caution">
    <text evidence="1">The sequence shown here is derived from an EMBL/GenBank/DDBJ whole genome shotgun (WGS) entry which is preliminary data.</text>
</comment>
<keyword evidence="2" id="KW-1185">Reference proteome</keyword>
<name>A0A8J7K3A3_9CYAN</name>
<organism evidence="1 2">
    <name type="scientific">Plectonema cf. radiosum LEGE 06105</name>
    <dbReference type="NCBI Taxonomy" id="945769"/>
    <lineage>
        <taxon>Bacteria</taxon>
        <taxon>Bacillati</taxon>
        <taxon>Cyanobacteriota</taxon>
        <taxon>Cyanophyceae</taxon>
        <taxon>Oscillatoriophycideae</taxon>
        <taxon>Oscillatoriales</taxon>
        <taxon>Microcoleaceae</taxon>
        <taxon>Plectonema</taxon>
    </lineage>
</organism>
<reference evidence="1" key="1">
    <citation type="submission" date="2020-10" db="EMBL/GenBank/DDBJ databases">
        <authorList>
            <person name="Castelo-Branco R."/>
            <person name="Eusebio N."/>
            <person name="Adriana R."/>
            <person name="Vieira A."/>
            <person name="Brugerolle De Fraissinette N."/>
            <person name="Rezende De Castro R."/>
            <person name="Schneider M.P."/>
            <person name="Vasconcelos V."/>
            <person name="Leao P.N."/>
        </authorList>
    </citation>
    <scope>NUCLEOTIDE SEQUENCE</scope>
    <source>
        <strain evidence="1">LEGE 06105</strain>
    </source>
</reference>
<gene>
    <name evidence="1" type="ORF">IQ247_20820</name>
</gene>
<proteinExistence type="predicted"/>
<evidence type="ECO:0000313" key="1">
    <source>
        <dbReference type="EMBL" id="MBE9215077.1"/>
    </source>
</evidence>
<dbReference type="EMBL" id="JADEWL010000085">
    <property type="protein sequence ID" value="MBE9215077.1"/>
    <property type="molecule type" value="Genomic_DNA"/>
</dbReference>
<dbReference type="Proteomes" id="UP000620559">
    <property type="component" value="Unassembled WGS sequence"/>
</dbReference>
<accession>A0A8J7K3A3</accession>
<protein>
    <submittedName>
        <fullName evidence="1">Uncharacterized protein</fullName>
    </submittedName>
</protein>